<organism evidence="4 5">
    <name type="scientific">Spirosoma foliorum</name>
    <dbReference type="NCBI Taxonomy" id="2710596"/>
    <lineage>
        <taxon>Bacteria</taxon>
        <taxon>Pseudomonadati</taxon>
        <taxon>Bacteroidota</taxon>
        <taxon>Cytophagia</taxon>
        <taxon>Cytophagales</taxon>
        <taxon>Cytophagaceae</taxon>
        <taxon>Spirosoma</taxon>
    </lineage>
</organism>
<dbReference type="SMART" id="SM00364">
    <property type="entry name" value="LRR_BAC"/>
    <property type="match status" value="9"/>
</dbReference>
<proteinExistence type="predicted"/>
<evidence type="ECO:0000313" key="4">
    <source>
        <dbReference type="EMBL" id="QMW05668.1"/>
    </source>
</evidence>
<dbReference type="Proteomes" id="UP000515369">
    <property type="component" value="Chromosome"/>
</dbReference>
<dbReference type="Gene3D" id="3.80.10.10">
    <property type="entry name" value="Ribonuclease Inhibitor"/>
    <property type="match status" value="2"/>
</dbReference>
<dbReference type="RefSeq" id="WP_182463049.1">
    <property type="nucleotide sequence ID" value="NZ_CP059732.1"/>
</dbReference>
<dbReference type="Pfam" id="PF13855">
    <property type="entry name" value="LRR_8"/>
    <property type="match status" value="3"/>
</dbReference>
<dbReference type="AlphaFoldDB" id="A0A7G5H3H6"/>
<evidence type="ECO:0000256" key="1">
    <source>
        <dbReference type="ARBA" id="ARBA00022614"/>
    </source>
</evidence>
<accession>A0A7G5H3H6</accession>
<gene>
    <name evidence="4" type="ORF">H3H32_12640</name>
</gene>
<dbReference type="PROSITE" id="PS51450">
    <property type="entry name" value="LRR"/>
    <property type="match status" value="3"/>
</dbReference>
<dbReference type="SUPFAM" id="SSF52058">
    <property type="entry name" value="L domain-like"/>
    <property type="match status" value="1"/>
</dbReference>
<feature type="coiled-coil region" evidence="3">
    <location>
        <begin position="454"/>
        <end position="488"/>
    </location>
</feature>
<reference evidence="4 5" key="1">
    <citation type="submission" date="2020-07" db="EMBL/GenBank/DDBJ databases">
        <title>Spirosoma foliorum sp. nov., isolated from the leaves on the Nejang mountain Korea, Republic of.</title>
        <authorList>
            <person name="Ho H."/>
            <person name="Lee Y.-J."/>
            <person name="Nurcahyanto D.-A."/>
            <person name="Kim S.-G."/>
        </authorList>
    </citation>
    <scope>NUCLEOTIDE SEQUENCE [LARGE SCALE GENOMIC DNA]</scope>
    <source>
        <strain evidence="4 5">PL0136</strain>
    </source>
</reference>
<keyword evidence="2" id="KW-0677">Repeat</keyword>
<keyword evidence="5" id="KW-1185">Reference proteome</keyword>
<dbReference type="SMART" id="SM00369">
    <property type="entry name" value="LRR_TYP"/>
    <property type="match status" value="8"/>
</dbReference>
<name>A0A7G5H3H6_9BACT</name>
<evidence type="ECO:0000313" key="5">
    <source>
        <dbReference type="Proteomes" id="UP000515369"/>
    </source>
</evidence>
<dbReference type="PANTHER" id="PTHR48051:SF1">
    <property type="entry name" value="RAS SUPPRESSOR PROTEIN 1"/>
    <property type="match status" value="1"/>
</dbReference>
<dbReference type="PANTHER" id="PTHR48051">
    <property type="match status" value="1"/>
</dbReference>
<dbReference type="EMBL" id="CP059732">
    <property type="protein sequence ID" value="QMW05668.1"/>
    <property type="molecule type" value="Genomic_DNA"/>
</dbReference>
<dbReference type="KEGG" id="sfol:H3H32_12640"/>
<dbReference type="GO" id="GO:0005737">
    <property type="term" value="C:cytoplasm"/>
    <property type="evidence" value="ECO:0007669"/>
    <property type="project" value="TreeGrafter"/>
</dbReference>
<keyword evidence="1" id="KW-0433">Leucine-rich repeat</keyword>
<dbReference type="InterPro" id="IPR050216">
    <property type="entry name" value="LRR_domain-containing"/>
</dbReference>
<evidence type="ECO:0000256" key="3">
    <source>
        <dbReference type="SAM" id="Coils"/>
    </source>
</evidence>
<dbReference type="SMART" id="SM00365">
    <property type="entry name" value="LRR_SD22"/>
    <property type="match status" value="5"/>
</dbReference>
<dbReference type="InterPro" id="IPR003591">
    <property type="entry name" value="Leu-rich_rpt_typical-subtyp"/>
</dbReference>
<protein>
    <submittedName>
        <fullName evidence="4">Leucine-rich repeat domain-containing protein</fullName>
    </submittedName>
</protein>
<dbReference type="InterPro" id="IPR032675">
    <property type="entry name" value="LRR_dom_sf"/>
</dbReference>
<sequence>MRFEVIEIIEKAINDKSIMLDLSALNLRDIELPVEELSRISFVNLDDNFLNSIPKDLYRMELTSLSISNNEIGELSDDFNSLSHLNFLYLNGNKLKRLPKSFAELEFLTILNLSDNQFVKFPRVISKLKNLEDLYISRNRLHIFPKNFFNKKMQIETLDISENEFKSIPNEIEHFSEMTKLLASRNNISKLPPNIGLNYSLKELNISENKLTDIPLSLCYLPRLETLSLSYNKLIDIPSEISKLVNLENLDISNNEISDLPNNIQLLPKLKTLNIRNNKIEEFSKELKGLERSDLILDYRDNPFLERAFFRSQSFTKIWQGVPIQLREILKIYFSGFNTFYYQRTQKVITLNVNNESDGLVFEVIPDENIDPELVDKLLKEFFDILKTKIHEGAETGMVYPSPTGDPAIIFAQTLATNFTQNASLVRFSTEKYISNQDILAGIYGAINEMESGLDQLMQISQKLTLEVQQQKQKFARLEGKSEAQQEEIIRRQQESILAITKPIHVITNVTTNVIIKQQIGNDFSNLREVVDPYLKEFQRREGADLQKEIDSASQKPELKNEEKNTLGKRIGRWIENTKGAVKMAKDAGEVIPEVVKYYDKIKDFAEGVLNNPELAESIKQIMDNFMRP</sequence>
<keyword evidence="3" id="KW-0175">Coiled coil</keyword>
<evidence type="ECO:0000256" key="2">
    <source>
        <dbReference type="ARBA" id="ARBA00022737"/>
    </source>
</evidence>
<dbReference type="InterPro" id="IPR001611">
    <property type="entry name" value="Leu-rich_rpt"/>
</dbReference>